<evidence type="ECO:0000313" key="2">
    <source>
        <dbReference type="EMBL" id="AWU73754.1"/>
    </source>
</evidence>
<evidence type="ECO:0000313" key="8">
    <source>
        <dbReference type="Proteomes" id="UP000195871"/>
    </source>
</evidence>
<evidence type="ECO:0000256" key="1">
    <source>
        <dbReference type="ARBA" id="ARBA00038414"/>
    </source>
</evidence>
<reference evidence="5 8" key="5">
    <citation type="submission" date="2017-05" db="EMBL/GenBank/DDBJ databases">
        <title>The Genome Sequence of Candida krusei Ckrusei653.</title>
        <authorList>
            <person name="Cuomo C."/>
            <person name="Forche A."/>
            <person name="Young S."/>
            <person name="Abouelleil A."/>
            <person name="Cao P."/>
            <person name="Chapman S."/>
            <person name="Cusick C."/>
            <person name="Shea T."/>
            <person name="Nusbaum C."/>
            <person name="Birren B."/>
        </authorList>
    </citation>
    <scope>NUCLEOTIDE SEQUENCE [LARGE SCALE GENOMIC DNA]</scope>
    <source>
        <strain evidence="5 8">Ckrusei653</strain>
    </source>
</reference>
<reference evidence="4" key="4">
    <citation type="submission" date="2017-01" db="EMBL/GenBank/DDBJ databases">
        <authorList>
            <person name="Mah S.A."/>
            <person name="Swanson W.J."/>
            <person name="Moy G.W."/>
            <person name="Vacquier V.D."/>
        </authorList>
    </citation>
    <scope>NUCLEOTIDE SEQUENCE [LARGE SCALE GENOMIC DNA]</scope>
    <source>
        <strain evidence="4">129</strain>
    </source>
</reference>
<gene>
    <name evidence="4" type="ORF">BOH78_0818</name>
    <name evidence="2" type="ORF">C5L36_0A03550</name>
    <name evidence="5" type="ORF">CAS74_001562</name>
    <name evidence="3" type="ORF">JL09_g3487</name>
</gene>
<dbReference type="Proteomes" id="UP000189274">
    <property type="component" value="Unassembled WGS sequence"/>
</dbReference>
<dbReference type="InterPro" id="IPR015942">
    <property type="entry name" value="Asp/Glu/hydantoin_racemase"/>
</dbReference>
<dbReference type="AlphaFoldDB" id="A0A099NZT7"/>
<comment type="similarity">
    <text evidence="1">Belongs to the HyuE racemase family.</text>
</comment>
<dbReference type="Proteomes" id="UP000029867">
    <property type="component" value="Unassembled WGS sequence"/>
</dbReference>
<dbReference type="InterPro" id="IPR053714">
    <property type="entry name" value="Iso_Racemase_Enz_sf"/>
</dbReference>
<reference evidence="6" key="1">
    <citation type="journal article" date="2014" name="Microb. Cell Fact.">
        <title>Exploiting Issatchenkia orientalis SD108 for succinic acid production.</title>
        <authorList>
            <person name="Xiao H."/>
            <person name="Shao Z."/>
            <person name="Jiang Y."/>
            <person name="Dole S."/>
            <person name="Zhao H."/>
        </authorList>
    </citation>
    <scope>NUCLEOTIDE SEQUENCE [LARGE SCALE GENOMIC DNA]</scope>
    <source>
        <strain evidence="6">SD108</strain>
    </source>
</reference>
<dbReference type="eggNOG" id="ENOG502RZ0H">
    <property type="taxonomic scope" value="Eukaryota"/>
</dbReference>
<reference evidence="3" key="2">
    <citation type="submission" date="2014-08" db="EMBL/GenBank/DDBJ databases">
        <title>Exploiting Issatchenkia orientalis SD108 for Succinic Acid Production.</title>
        <authorList>
            <person name="Xiao H."/>
            <person name="Shao Z."/>
            <person name="Jiang Y."/>
            <person name="Dole S."/>
            <person name="Zhao H."/>
        </authorList>
    </citation>
    <scope>NUCLEOTIDE SEQUENCE [LARGE SCALE GENOMIC DNA]</scope>
    <source>
        <strain evidence="3">SD108</strain>
    </source>
</reference>
<dbReference type="EMBL" id="CP028773">
    <property type="protein sequence ID" value="AWU73754.1"/>
    <property type="molecule type" value="Genomic_DNA"/>
</dbReference>
<dbReference type="VEuPathDB" id="FungiDB:C5L36_0A03550"/>
<dbReference type="InterPro" id="IPR052186">
    <property type="entry name" value="Hydantoin_racemase-like"/>
</dbReference>
<dbReference type="Proteomes" id="UP000249293">
    <property type="component" value="Chromosome 1"/>
</dbReference>
<dbReference type="Pfam" id="PF01177">
    <property type="entry name" value="Asp_Glu_race"/>
    <property type="match status" value="1"/>
</dbReference>
<dbReference type="Proteomes" id="UP000195871">
    <property type="component" value="Unassembled WGS sequence"/>
</dbReference>
<dbReference type="HOGENOM" id="CLU_053002_1_1_1"/>
<dbReference type="PANTHER" id="PTHR28047:SF5">
    <property type="entry name" value="PROTEIN DCG1"/>
    <property type="match status" value="1"/>
</dbReference>
<reference evidence="7" key="3">
    <citation type="journal article" date="2017" name="Genome Announc.">
        <title>Genome sequences of Cyberlindnera fabianii 65, Pichia kudriavzevii 129, and Saccharomyces cerevisiae 131 isolated from fermented masau fruits in Zimbabwe.</title>
        <authorList>
            <person name="van Rijswijck I.M.H."/>
            <person name="Derks M.F.L."/>
            <person name="Abee T."/>
            <person name="de Ridder D."/>
            <person name="Smid E.J."/>
        </authorList>
    </citation>
    <scope>NUCLEOTIDE SEQUENCE [LARGE SCALE GENOMIC DNA]</scope>
    <source>
        <strain evidence="7">129</strain>
    </source>
</reference>
<dbReference type="Gene3D" id="3.40.50.12500">
    <property type="match status" value="1"/>
</dbReference>
<reference evidence="2 9" key="6">
    <citation type="submission" date="2018-06" db="EMBL/GenBank/DDBJ databases">
        <title>Population genomics shows no distinction between pathogenic Candida krusei and environmental Pichia kudriavzevii: One species, four names.</title>
        <authorList>
            <person name="Douglass A.P."/>
            <person name="Offei B."/>
            <person name="Braun-Galleani S."/>
            <person name="Coughlan A.Y."/>
            <person name="Martos A."/>
            <person name="Ortiz-Merino R.A."/>
            <person name="Byrne K.P."/>
            <person name="Wolfe K.H."/>
        </authorList>
    </citation>
    <scope>NUCLEOTIDE SEQUENCE [LARGE SCALE GENOMIC DNA]</scope>
    <source>
        <strain evidence="2 9">CBS573</strain>
    </source>
</reference>
<keyword evidence="9" id="KW-1185">Reference proteome</keyword>
<dbReference type="EMBL" id="NHMM01000002">
    <property type="protein sequence ID" value="OUT23246.1"/>
    <property type="molecule type" value="Genomic_DNA"/>
</dbReference>
<dbReference type="EMBL" id="MQVM01000003">
    <property type="protein sequence ID" value="ONH76760.1"/>
    <property type="molecule type" value="Genomic_DNA"/>
</dbReference>
<dbReference type="GO" id="GO:0047661">
    <property type="term" value="F:amino-acid racemase activity"/>
    <property type="evidence" value="ECO:0007669"/>
    <property type="project" value="InterPro"/>
</dbReference>
<evidence type="ECO:0000313" key="4">
    <source>
        <dbReference type="EMBL" id="ONH76760.1"/>
    </source>
</evidence>
<organism evidence="3 6">
    <name type="scientific">Pichia kudriavzevii</name>
    <name type="common">Yeast</name>
    <name type="synonym">Issatchenkia orientalis</name>
    <dbReference type="NCBI Taxonomy" id="4909"/>
    <lineage>
        <taxon>Eukaryota</taxon>
        <taxon>Fungi</taxon>
        <taxon>Dikarya</taxon>
        <taxon>Ascomycota</taxon>
        <taxon>Saccharomycotina</taxon>
        <taxon>Pichiomycetes</taxon>
        <taxon>Pichiales</taxon>
        <taxon>Pichiaceae</taxon>
        <taxon>Pichia</taxon>
    </lineage>
</organism>
<protein>
    <submittedName>
        <fullName evidence="4">Protein DCG1</fullName>
    </submittedName>
</protein>
<evidence type="ECO:0000313" key="6">
    <source>
        <dbReference type="Proteomes" id="UP000029867"/>
    </source>
</evidence>
<dbReference type="STRING" id="4909.A0A099NZT7"/>
<sequence length="241" mass="27019">MTATSIKILVINPNSTKEMTKSIEFEINTLHISQCVEIDYYTGPTHTRKAAPPSINNNEDAEQSTQACLQDFQENPKYLEYDGYLIACYSDHPLVYQLPKLLSSQRVVMGIFQASMLYSMQYATSGCKTAILTSSIAWEKLLDDAIIKYCGNVDVFPDARFNHSLACNIPVLELHHEKHFPVIQNKITQLQNNNVGIILLGCAGLSCLHQKMKRFAPNIKFVDSVKVGIKLLIAYVDIGET</sequence>
<evidence type="ECO:0000313" key="9">
    <source>
        <dbReference type="Proteomes" id="UP000249293"/>
    </source>
</evidence>
<name>A0A099NZT7_PICKU</name>
<dbReference type="PANTHER" id="PTHR28047">
    <property type="entry name" value="PROTEIN DCG1"/>
    <property type="match status" value="1"/>
</dbReference>
<dbReference type="OrthoDB" id="412018at2759"/>
<accession>A0A099NZT7</accession>
<dbReference type="EMBL" id="JQFK01000038">
    <property type="protein sequence ID" value="KGK37351.1"/>
    <property type="molecule type" value="Genomic_DNA"/>
</dbReference>
<evidence type="ECO:0000313" key="7">
    <source>
        <dbReference type="Proteomes" id="UP000189274"/>
    </source>
</evidence>
<proteinExistence type="inferred from homology"/>
<evidence type="ECO:0000313" key="5">
    <source>
        <dbReference type="EMBL" id="OUT23246.1"/>
    </source>
</evidence>
<evidence type="ECO:0000313" key="3">
    <source>
        <dbReference type="EMBL" id="KGK37351.1"/>
    </source>
</evidence>